<reference evidence="6 7" key="1">
    <citation type="submission" date="2009-12" db="EMBL/GenBank/DDBJ databases">
        <title>The draft genome of Batrachochytrium dendrobatidis.</title>
        <authorList>
            <consortium name="US DOE Joint Genome Institute (JGI-PGF)"/>
            <person name="Kuo A."/>
            <person name="Salamov A."/>
            <person name="Schmutz J."/>
            <person name="Lucas S."/>
            <person name="Pitluck S."/>
            <person name="Rosenblum E."/>
            <person name="Stajich J."/>
            <person name="Eisen M."/>
            <person name="Grigoriev I.V."/>
        </authorList>
    </citation>
    <scope>NUCLEOTIDE SEQUENCE [LARGE SCALE GENOMIC DNA]</scope>
    <source>
        <strain evidence="7">JAM81 / FGSC 10211</strain>
    </source>
</reference>
<dbReference type="HOGENOM" id="CLU_011607_0_1_1"/>
<keyword evidence="2" id="KW-0812">Transmembrane</keyword>
<dbReference type="InterPro" id="IPR033308">
    <property type="entry name" value="PGAP5/Cdc1/Ted1"/>
</dbReference>
<dbReference type="FunCoup" id="F4P2M9">
    <property type="interactions" value="200"/>
</dbReference>
<evidence type="ECO:0000256" key="2">
    <source>
        <dbReference type="ARBA" id="ARBA00022692"/>
    </source>
</evidence>
<keyword evidence="4" id="KW-0472">Membrane</keyword>
<dbReference type="Gene3D" id="3.60.21.10">
    <property type="match status" value="1"/>
</dbReference>
<dbReference type="GO" id="GO:0005783">
    <property type="term" value="C:endoplasmic reticulum"/>
    <property type="evidence" value="ECO:0000318"/>
    <property type="project" value="GO_Central"/>
</dbReference>
<dbReference type="PANTHER" id="PTHR13315">
    <property type="entry name" value="METALLO PHOSPHOESTERASE RELATED"/>
    <property type="match status" value="1"/>
</dbReference>
<dbReference type="InterPro" id="IPR029052">
    <property type="entry name" value="Metallo-depent_PP-like"/>
</dbReference>
<gene>
    <name evidence="6" type="ORF">BATDEDRAFT_3067</name>
</gene>
<keyword evidence="3" id="KW-1133">Transmembrane helix</keyword>
<dbReference type="OrthoDB" id="5977743at2759"/>
<feature type="non-terminal residue" evidence="6">
    <location>
        <position position="1"/>
    </location>
</feature>
<dbReference type="InterPro" id="IPR004843">
    <property type="entry name" value="Calcineurin-like_PHP"/>
</dbReference>
<evidence type="ECO:0000256" key="1">
    <source>
        <dbReference type="ARBA" id="ARBA00004141"/>
    </source>
</evidence>
<evidence type="ECO:0000256" key="3">
    <source>
        <dbReference type="ARBA" id="ARBA00022989"/>
    </source>
</evidence>
<dbReference type="RefSeq" id="XP_006678819.1">
    <property type="nucleotide sequence ID" value="XM_006678756.1"/>
</dbReference>
<proteinExistence type="predicted"/>
<organism evidence="6 7">
    <name type="scientific">Batrachochytrium dendrobatidis (strain JAM81 / FGSC 10211)</name>
    <name type="common">Frog chytrid fungus</name>
    <dbReference type="NCBI Taxonomy" id="684364"/>
    <lineage>
        <taxon>Eukaryota</taxon>
        <taxon>Fungi</taxon>
        <taxon>Fungi incertae sedis</taxon>
        <taxon>Chytridiomycota</taxon>
        <taxon>Chytridiomycota incertae sedis</taxon>
        <taxon>Chytridiomycetes</taxon>
        <taxon>Rhizophydiales</taxon>
        <taxon>Rhizophydiales incertae sedis</taxon>
        <taxon>Batrachochytrium</taxon>
    </lineage>
</organism>
<dbReference type="InParanoid" id="F4P2M9"/>
<dbReference type="EMBL" id="GL882884">
    <property type="protein sequence ID" value="EGF80239.1"/>
    <property type="molecule type" value="Genomic_DNA"/>
</dbReference>
<dbReference type="GO" id="GO:0006506">
    <property type="term" value="P:GPI anchor biosynthetic process"/>
    <property type="evidence" value="ECO:0000318"/>
    <property type="project" value="GO_Central"/>
</dbReference>
<feature type="non-terminal residue" evidence="6">
    <location>
        <position position="299"/>
    </location>
</feature>
<dbReference type="AlphaFoldDB" id="F4P2M9"/>
<dbReference type="STRING" id="684364.F4P2M9"/>
<evidence type="ECO:0000313" key="7">
    <source>
        <dbReference type="Proteomes" id="UP000007241"/>
    </source>
</evidence>
<dbReference type="SUPFAM" id="SSF56300">
    <property type="entry name" value="Metallo-dependent phosphatases"/>
    <property type="match status" value="1"/>
</dbReference>
<evidence type="ECO:0000256" key="4">
    <source>
        <dbReference type="ARBA" id="ARBA00023136"/>
    </source>
</evidence>
<feature type="domain" description="Calcineurin-like phosphoesterase" evidence="5">
    <location>
        <begin position="2"/>
        <end position="231"/>
    </location>
</feature>
<keyword evidence="7" id="KW-1185">Reference proteome</keyword>
<comment type="subcellular location">
    <subcellularLocation>
        <location evidence="1">Membrane</location>
        <topology evidence="1">Multi-pass membrane protein</topology>
    </subcellularLocation>
</comment>
<dbReference type="GO" id="GO:0016787">
    <property type="term" value="F:hydrolase activity"/>
    <property type="evidence" value="ECO:0007669"/>
    <property type="project" value="InterPro"/>
</dbReference>
<dbReference type="OMA" id="LHCMKYP"/>
<dbReference type="Proteomes" id="UP000007241">
    <property type="component" value="Unassembled WGS sequence"/>
</dbReference>
<evidence type="ECO:0000313" key="6">
    <source>
        <dbReference type="EMBL" id="EGF80239.1"/>
    </source>
</evidence>
<name>F4P2M9_BATDJ</name>
<dbReference type="GeneID" id="18239981"/>
<sequence length="299" mass="34158">VHIAVIADPQIIDAYTYDQQPGLMLYLTEIISDNYMKRNYRLIQQVLRPHHVIFPGDMTDGGREWKDDRYKRELNRLQLIFAKLDSKLTTMGVPGNHDIGFGDTVVNYAYQRFKSSFGTINSVITIANHQIICLDTVSLSSKRDTPAKLEAVKFMEEFEMLSSTNRNMRNILVTHVPLYRPANADCGPRRTTPPIRNMYGFQFQNLVQPKLTREILSKFKPELILSGDDHDDCVLICLAKICEAFHSIGTFSFLQGNPYPSFGVLSLRSAGAPPYHHDTPSLALHICSLPPQKYIYIWY</sequence>
<dbReference type="FunFam" id="3.60.21.10:FF:000050">
    <property type="entry name" value="Calcineurin-like metallo-phosphoesterase superfamily protein"/>
    <property type="match status" value="1"/>
</dbReference>
<dbReference type="GO" id="GO:0016020">
    <property type="term" value="C:membrane"/>
    <property type="evidence" value="ECO:0007669"/>
    <property type="project" value="UniProtKB-SubCell"/>
</dbReference>
<evidence type="ECO:0000259" key="5">
    <source>
        <dbReference type="Pfam" id="PF00149"/>
    </source>
</evidence>
<dbReference type="Pfam" id="PF00149">
    <property type="entry name" value="Metallophos"/>
    <property type="match status" value="1"/>
</dbReference>
<protein>
    <recommendedName>
        <fullName evidence="5">Calcineurin-like phosphoesterase domain-containing protein</fullName>
    </recommendedName>
</protein>
<accession>F4P2M9</accession>
<dbReference type="PANTHER" id="PTHR13315:SF4">
    <property type="entry name" value="METALLOPHOSPHOESTERASE, ISOFORM E"/>
    <property type="match status" value="1"/>
</dbReference>